<accession>A0A420XKY4</accession>
<keyword evidence="1" id="KW-1133">Transmembrane helix</keyword>
<name>A0A420XKY4_9ACTN</name>
<organism evidence="2 3">
    <name type="scientific">Motilibacter peucedani</name>
    <dbReference type="NCBI Taxonomy" id="598650"/>
    <lineage>
        <taxon>Bacteria</taxon>
        <taxon>Bacillati</taxon>
        <taxon>Actinomycetota</taxon>
        <taxon>Actinomycetes</taxon>
        <taxon>Motilibacterales</taxon>
        <taxon>Motilibacteraceae</taxon>
        <taxon>Motilibacter</taxon>
    </lineage>
</organism>
<proteinExistence type="predicted"/>
<reference evidence="2 3" key="1">
    <citation type="submission" date="2018-10" db="EMBL/GenBank/DDBJ databases">
        <title>Genomic Encyclopedia of Archaeal and Bacterial Type Strains, Phase II (KMG-II): from individual species to whole genera.</title>
        <authorList>
            <person name="Goeker M."/>
        </authorList>
    </citation>
    <scope>NUCLEOTIDE SEQUENCE [LARGE SCALE GENOMIC DNA]</scope>
    <source>
        <strain evidence="2 3">RP-AC37</strain>
    </source>
</reference>
<keyword evidence="3" id="KW-1185">Reference proteome</keyword>
<dbReference type="OrthoDB" id="3431291at2"/>
<evidence type="ECO:0000256" key="1">
    <source>
        <dbReference type="SAM" id="Phobius"/>
    </source>
</evidence>
<gene>
    <name evidence="2" type="ORF">CLV35_3703</name>
</gene>
<evidence type="ECO:0000313" key="2">
    <source>
        <dbReference type="EMBL" id="RKS68575.1"/>
    </source>
</evidence>
<dbReference type="EMBL" id="RBWV01000016">
    <property type="protein sequence ID" value="RKS68575.1"/>
    <property type="molecule type" value="Genomic_DNA"/>
</dbReference>
<comment type="caution">
    <text evidence="2">The sequence shown here is derived from an EMBL/GenBank/DDBJ whole genome shotgun (WGS) entry which is preliminary data.</text>
</comment>
<sequence length="490" mass="51121">MNPSGSSGPDNVPRDEIDDLLVAAMAHLADAAPRPGRRLEPAALHRERTRRTRRRAGATVAAIAATIAVVAGLPALVGHSNTRRSAPALPPVVAPADCTAFHGENDGIDQARNHVHPLLASSALLHPEDLTGTWSSHVLTQQDTAVFASPLTRVPGSSAVATASGFLQRADRAPLWQVYDSVAQYAPGTTSSAFDHLLAVRMCEGTPVDLRPRSSPRPAQGVRVLVDEGTATDRVVAFVVEERVAMGESGGDAWRVLVRHGDEIGLVRMNRSGGGSDVRKVDPDAALLRQIGTALLTRMAGRPVPAPATFGAVSGPAVPPAAAMLTAADLGKGWTVQEGTALPASNLDDFSHDCAAQEDGHAANRSVVLSAPTVVPRGADGFENVSKFSPGEAASFVARVRRHLSDGCAAYLERPPAADEVGDDLLFMRGRRPSQQDVALVRSGDVVVEVSFPVDGRTAAARSEWELAVARAALARVNAAAATEPSPGSS</sequence>
<evidence type="ECO:0000313" key="3">
    <source>
        <dbReference type="Proteomes" id="UP000281955"/>
    </source>
</evidence>
<evidence type="ECO:0008006" key="4">
    <source>
        <dbReference type="Google" id="ProtNLM"/>
    </source>
</evidence>
<dbReference type="InParanoid" id="A0A420XKY4"/>
<feature type="transmembrane region" description="Helical" evidence="1">
    <location>
        <begin position="56"/>
        <end position="77"/>
    </location>
</feature>
<protein>
    <recommendedName>
        <fullName evidence="4">PknH-like protein</fullName>
    </recommendedName>
</protein>
<dbReference type="AlphaFoldDB" id="A0A420XKY4"/>
<keyword evidence="1" id="KW-0812">Transmembrane</keyword>
<dbReference type="RefSeq" id="WP_147432012.1">
    <property type="nucleotide sequence ID" value="NZ_RBWV01000016.1"/>
</dbReference>
<dbReference type="Proteomes" id="UP000281955">
    <property type="component" value="Unassembled WGS sequence"/>
</dbReference>
<keyword evidence="1" id="KW-0472">Membrane</keyword>